<dbReference type="InterPro" id="IPR029039">
    <property type="entry name" value="Flavoprotein-like_sf"/>
</dbReference>
<dbReference type="OrthoDB" id="307208at2"/>
<evidence type="ECO:0000313" key="3">
    <source>
        <dbReference type="Proteomes" id="UP000004736"/>
    </source>
</evidence>
<reference evidence="2" key="1">
    <citation type="submission" date="2009-09" db="EMBL/GenBank/DDBJ databases">
        <authorList>
            <person name="Weinstock G."/>
            <person name="Sodergren E."/>
            <person name="Clifton S."/>
            <person name="Fulton L."/>
            <person name="Fulton B."/>
            <person name="Courtney L."/>
            <person name="Fronick C."/>
            <person name="Harrison M."/>
            <person name="Strong C."/>
            <person name="Farmer C."/>
            <person name="Delahaunty K."/>
            <person name="Markovic C."/>
            <person name="Hall O."/>
            <person name="Minx P."/>
            <person name="Tomlinson C."/>
            <person name="Mitreva M."/>
            <person name="Nelson J."/>
            <person name="Hou S."/>
            <person name="Wollam A."/>
            <person name="Pepin K.H."/>
            <person name="Johnson M."/>
            <person name="Bhonagiri V."/>
            <person name="Nash W.E."/>
            <person name="Warren W."/>
            <person name="Chinwalla A."/>
            <person name="Mardis E.R."/>
            <person name="Wilson R.K."/>
        </authorList>
    </citation>
    <scope>NUCLEOTIDE SEQUENCE [LARGE SCALE GENOMIC DNA]</scope>
    <source>
        <strain evidence="2">DSM 15470</strain>
    </source>
</reference>
<dbReference type="STRING" id="592028.GCWU000321_00005"/>
<dbReference type="GO" id="GO:0010181">
    <property type="term" value="F:FMN binding"/>
    <property type="evidence" value="ECO:0007669"/>
    <property type="project" value="InterPro"/>
</dbReference>
<evidence type="ECO:0000259" key="1">
    <source>
        <dbReference type="Pfam" id="PF12641"/>
    </source>
</evidence>
<proteinExistence type="predicted"/>
<dbReference type="EMBL" id="ACIM02000001">
    <property type="protein sequence ID" value="EEW96072.1"/>
    <property type="molecule type" value="Genomic_DNA"/>
</dbReference>
<sequence>MKFLIVYSSKTGNTKKVAEALTRVAPIGSEIHSIEEAGDADGFDVIFAGYWLDRGGVDEKMKKYLRTLHKKKIVLFETMGQTLNRSMLL</sequence>
<dbReference type="Pfam" id="PF12641">
    <property type="entry name" value="Flavodoxin_3"/>
    <property type="match status" value="1"/>
</dbReference>
<dbReference type="Proteomes" id="UP000004736">
    <property type="component" value="Unassembled WGS sequence"/>
</dbReference>
<dbReference type="InterPro" id="IPR008254">
    <property type="entry name" value="Flavodoxin/NO_synth"/>
</dbReference>
<gene>
    <name evidence="2" type="ORF">GCWU000321_00005</name>
</gene>
<dbReference type="AlphaFoldDB" id="C9LL71"/>
<dbReference type="SUPFAM" id="SSF52218">
    <property type="entry name" value="Flavoproteins"/>
    <property type="match status" value="1"/>
</dbReference>
<protein>
    <submittedName>
        <fullName evidence="2">Flavodoxin family protein</fullName>
    </submittedName>
</protein>
<dbReference type="HOGENOM" id="CLU_2632941_0_0_9"/>
<evidence type="ECO:0000313" key="2">
    <source>
        <dbReference type="EMBL" id="EEW96072.1"/>
    </source>
</evidence>
<name>C9LL71_9FIRM</name>
<organism evidence="2 3">
    <name type="scientific">Dialister invisus DSM 15470</name>
    <dbReference type="NCBI Taxonomy" id="592028"/>
    <lineage>
        <taxon>Bacteria</taxon>
        <taxon>Bacillati</taxon>
        <taxon>Bacillota</taxon>
        <taxon>Negativicutes</taxon>
        <taxon>Veillonellales</taxon>
        <taxon>Veillonellaceae</taxon>
        <taxon>Dialister</taxon>
    </lineage>
</organism>
<dbReference type="eggNOG" id="COG0716">
    <property type="taxonomic scope" value="Bacteria"/>
</dbReference>
<feature type="domain" description="Flavodoxin-like" evidence="1">
    <location>
        <begin position="4"/>
        <end position="83"/>
    </location>
</feature>
<accession>C9LL71</accession>
<dbReference type="GO" id="GO:0009055">
    <property type="term" value="F:electron transfer activity"/>
    <property type="evidence" value="ECO:0007669"/>
    <property type="project" value="InterPro"/>
</dbReference>
<dbReference type="GO" id="GO:0016651">
    <property type="term" value="F:oxidoreductase activity, acting on NAD(P)H"/>
    <property type="evidence" value="ECO:0007669"/>
    <property type="project" value="UniProtKB-ARBA"/>
</dbReference>
<comment type="caution">
    <text evidence="2">The sequence shown here is derived from an EMBL/GenBank/DDBJ whole genome shotgun (WGS) entry which is preliminary data.</text>
</comment>
<dbReference type="Gene3D" id="3.40.50.360">
    <property type="match status" value="1"/>
</dbReference>
<dbReference type="PROSITE" id="PS00201">
    <property type="entry name" value="FLAVODOXIN"/>
    <property type="match status" value="1"/>
</dbReference>
<dbReference type="InterPro" id="IPR001226">
    <property type="entry name" value="Flavodoxin_CS"/>
</dbReference>
<keyword evidence="3" id="KW-1185">Reference proteome</keyword>